<dbReference type="Pfam" id="PF01866">
    <property type="entry name" value="Diphthamide_syn"/>
    <property type="match status" value="1"/>
</dbReference>
<comment type="pathway">
    <text evidence="2 8">Protein modification; peptidyl-diphthamide biosynthesis.</text>
</comment>
<dbReference type="InterPro" id="IPR016435">
    <property type="entry name" value="DPH1/DPH2"/>
</dbReference>
<dbReference type="SFLD" id="SFLDF00408">
    <property type="entry name" value="Diphthamide_biosynthesis_famil"/>
    <property type="match status" value="1"/>
</dbReference>
<proteinExistence type="inferred from homology"/>
<dbReference type="Proteomes" id="UP001159405">
    <property type="component" value="Unassembled WGS sequence"/>
</dbReference>
<dbReference type="PANTHER" id="PTHR10762:SF2">
    <property type="entry name" value="2-(3-AMINO-3-CARBOXYPROPYL)HISTIDINE SYNTHASE SUBUNIT 2"/>
    <property type="match status" value="1"/>
</dbReference>
<comment type="caution">
    <text evidence="10">The sequence shown here is derived from an EMBL/GenBank/DDBJ whole genome shotgun (WGS) entry which is preliminary data.</text>
</comment>
<feature type="region of interest" description="Disordered" evidence="9">
    <location>
        <begin position="449"/>
        <end position="475"/>
    </location>
</feature>
<keyword evidence="6 8" id="KW-0408">Iron</keyword>
<evidence type="ECO:0000313" key="10">
    <source>
        <dbReference type="EMBL" id="CAH3161536.1"/>
    </source>
</evidence>
<organism evidence="10 11">
    <name type="scientific">Porites lobata</name>
    <dbReference type="NCBI Taxonomy" id="104759"/>
    <lineage>
        <taxon>Eukaryota</taxon>
        <taxon>Metazoa</taxon>
        <taxon>Cnidaria</taxon>
        <taxon>Anthozoa</taxon>
        <taxon>Hexacorallia</taxon>
        <taxon>Scleractinia</taxon>
        <taxon>Fungiina</taxon>
        <taxon>Poritidae</taxon>
        <taxon>Porites</taxon>
    </lineage>
</organism>
<comment type="function">
    <text evidence="8">Required for the first step of diphthamide biosynthesis, a post-translational modification of histidine which occurs in elongation factor 2. DPH1 and DPH2 transfer a 3-amino-3-carboxypropyl (ACP) group from S-adenosyl-L-methionine (SAM) to a histidine residue, the reaction is assisted by a reduction system comprising DPH3 and a NADH-dependent reductase. Facilitates the reduction of the catalytic iron-sulfur cluster found in the DPH1 subunit.</text>
</comment>
<feature type="region of interest" description="Disordered" evidence="9">
    <location>
        <begin position="487"/>
        <end position="529"/>
    </location>
</feature>
<keyword evidence="7 8" id="KW-0411">Iron-sulfur</keyword>
<evidence type="ECO:0000256" key="6">
    <source>
        <dbReference type="ARBA" id="ARBA00023004"/>
    </source>
</evidence>
<gene>
    <name evidence="10" type="ORF">PLOB_00004927</name>
</gene>
<reference evidence="10 11" key="1">
    <citation type="submission" date="2022-05" db="EMBL/GenBank/DDBJ databases">
        <authorList>
            <consortium name="Genoscope - CEA"/>
            <person name="William W."/>
        </authorList>
    </citation>
    <scope>NUCLEOTIDE SEQUENCE [LARGE SCALE GENOMIC DNA]</scope>
</reference>
<feature type="compositionally biased region" description="Basic and acidic residues" evidence="9">
    <location>
        <begin position="514"/>
        <end position="523"/>
    </location>
</feature>
<keyword evidence="5 8" id="KW-0479">Metal-binding</keyword>
<comment type="similarity">
    <text evidence="3 8">Belongs to the DPH1/DPH2 family. DPH2 subfamily.</text>
</comment>
<dbReference type="NCBIfam" id="TIGR00272">
    <property type="entry name" value="DPH2"/>
    <property type="match status" value="1"/>
</dbReference>
<dbReference type="InterPro" id="IPR042263">
    <property type="entry name" value="DPH1/DPH2_1"/>
</dbReference>
<sequence length="529" mass="59451">MASTTSSPQAAVQLSGNEREVIERKLSLSPDPVDLEKDLSDFYEISRCVGAIKSGNFEKVALQFPDSFLADSAAVTSLIENKTSKRAFVLADTSYGSCCIDEVAAEHVNADLIIHYGRACLSQTRRLPVLHVFGKWPIGIQHCSEQFRQLFPDPCVKVLVFCDVMYSHCIGELENSIKGYYPNIIFSKLVYSSFENELKGENSANTIQMHSVEGRDEQGDTKKPEKNYFNKFGREFRLPLETQLEDYSMFYIGGESLCLTNLMMFYNKCQFYSYDPVTDVGRKETVSVNKALMKRYYMIERAKDAQVIGIVVGTLGVADYLQSIERLKKVIKLAGKKSYLFVMGKLNVAKMANFMEIDVFVLVACPENTLIDSKEFYKPIVTPFEMELACIREREWTGDYITDFRDLLPGLSLTLFFFFYPLTEGTDQSSDSADVSLITGKLRVTYDSSREDAAGHSSTSLVERNQETTLSTQHHTSAAEYLSSRSWRGLEQKQGETPVTKAVEGRKGIAAGYTHEEGQKQDSSESTSS</sequence>
<keyword evidence="11" id="KW-1185">Reference proteome</keyword>
<dbReference type="InterPro" id="IPR010014">
    <property type="entry name" value="DHP2"/>
</dbReference>
<accession>A0ABN8QGM9</accession>
<evidence type="ECO:0000256" key="8">
    <source>
        <dbReference type="RuleBase" id="RU364133"/>
    </source>
</evidence>
<protein>
    <recommendedName>
        <fullName evidence="4 8">2-(3-amino-3-carboxypropyl)histidine synthase subunit 2</fullName>
    </recommendedName>
</protein>
<dbReference type="EMBL" id="CALNXK010000120">
    <property type="protein sequence ID" value="CAH3161536.1"/>
    <property type="molecule type" value="Genomic_DNA"/>
</dbReference>
<evidence type="ECO:0000256" key="4">
    <source>
        <dbReference type="ARBA" id="ARBA00021914"/>
    </source>
</evidence>
<dbReference type="Gene3D" id="3.40.50.11840">
    <property type="entry name" value="Diphthamide synthesis DPH1/DPH2 domain 1"/>
    <property type="match status" value="1"/>
</dbReference>
<evidence type="ECO:0000313" key="11">
    <source>
        <dbReference type="Proteomes" id="UP001159405"/>
    </source>
</evidence>
<dbReference type="NCBIfam" id="TIGR00322">
    <property type="entry name" value="diphth2_R"/>
    <property type="match status" value="1"/>
</dbReference>
<evidence type="ECO:0000256" key="5">
    <source>
        <dbReference type="ARBA" id="ARBA00022723"/>
    </source>
</evidence>
<evidence type="ECO:0000256" key="7">
    <source>
        <dbReference type="ARBA" id="ARBA00023014"/>
    </source>
</evidence>
<evidence type="ECO:0000256" key="1">
    <source>
        <dbReference type="ARBA" id="ARBA00001966"/>
    </source>
</evidence>
<dbReference type="SFLD" id="SFLDG01121">
    <property type="entry name" value="Diphthamide_biosynthesis"/>
    <property type="match status" value="1"/>
</dbReference>
<evidence type="ECO:0000256" key="3">
    <source>
        <dbReference type="ARBA" id="ARBA00006179"/>
    </source>
</evidence>
<evidence type="ECO:0000256" key="2">
    <source>
        <dbReference type="ARBA" id="ARBA00005156"/>
    </source>
</evidence>
<dbReference type="SFLD" id="SFLDS00032">
    <property type="entry name" value="Radical_SAM_3-amino-3-carboxyp"/>
    <property type="match status" value="1"/>
</dbReference>
<feature type="compositionally biased region" description="Polar residues" evidence="9">
    <location>
        <begin position="456"/>
        <end position="475"/>
    </location>
</feature>
<dbReference type="PANTHER" id="PTHR10762">
    <property type="entry name" value="DIPHTHAMIDE BIOSYNTHESIS PROTEIN"/>
    <property type="match status" value="1"/>
</dbReference>
<evidence type="ECO:0000256" key="9">
    <source>
        <dbReference type="SAM" id="MobiDB-lite"/>
    </source>
</evidence>
<name>A0ABN8QGM9_9CNID</name>
<dbReference type="Gene3D" id="3.40.50.11860">
    <property type="entry name" value="Diphthamide synthesis DPH1/DPH2 domain 3"/>
    <property type="match status" value="1"/>
</dbReference>
<dbReference type="InterPro" id="IPR042265">
    <property type="entry name" value="DPH1/DPH2_3"/>
</dbReference>
<comment type="cofactor">
    <cofactor evidence="1">
        <name>[4Fe-4S] cluster</name>
        <dbReference type="ChEBI" id="CHEBI:49883"/>
    </cofactor>
</comment>